<sequence length="440" mass="48878">MVVVVVVPQDAGAALLLVLETPTSLPLPLHAPPLSFERQGGLPGIAYGQSNCSPERAKPDQQPSTALILPFNHHHPASLPSPPPQLLKKRYNDVNDTNELVRTRRHVASPPFNLRAVGRRLDRRERIRGVEEKTRGDPGCGRPNRYTVKRVYETRFTSFPLRRPLAYPLSQPRRLHPPGPRHCPHQSLPVDPHPRYRYPPRIESSSSSAACLRDNEQDASRTPAAVPLLVFWDPRMGRPSSSTSTCCCLRSFLTHHLPSTRFRVVAGSTCHYPHCRMPQTALFKPTTNEWGVREPWARSSSPVLLLVGCRWCGLTGEHQPLALLPSRAGARGADCERRRWDEPHRSSCYSNLSSTSSSLRDPPNFRFPSPKSHPPSHPILPTPPTPSQLAIPTAFDSFPPQTKTPRDGGTYGITTAAAAGSYRWRLCSSMNQPWGIANSS</sequence>
<gene>
    <name evidence="2" type="ORF">GALMADRAFT_149002</name>
</gene>
<dbReference type="Proteomes" id="UP000027222">
    <property type="component" value="Unassembled WGS sequence"/>
</dbReference>
<keyword evidence="3" id="KW-1185">Reference proteome</keyword>
<feature type="compositionally biased region" description="Low complexity" evidence="1">
    <location>
        <begin position="346"/>
        <end position="358"/>
    </location>
</feature>
<feature type="region of interest" description="Disordered" evidence="1">
    <location>
        <begin position="344"/>
        <end position="411"/>
    </location>
</feature>
<feature type="compositionally biased region" description="Pro residues" evidence="1">
    <location>
        <begin position="371"/>
        <end position="386"/>
    </location>
</feature>
<proteinExistence type="predicted"/>
<evidence type="ECO:0000256" key="1">
    <source>
        <dbReference type="SAM" id="MobiDB-lite"/>
    </source>
</evidence>
<dbReference type="AlphaFoldDB" id="A0A067S2P5"/>
<evidence type="ECO:0000313" key="2">
    <source>
        <dbReference type="EMBL" id="KDR65085.1"/>
    </source>
</evidence>
<reference evidence="3" key="1">
    <citation type="journal article" date="2014" name="Proc. Natl. Acad. Sci. U.S.A.">
        <title>Extensive sampling of basidiomycete genomes demonstrates inadequacy of the white-rot/brown-rot paradigm for wood decay fungi.</title>
        <authorList>
            <person name="Riley R."/>
            <person name="Salamov A.A."/>
            <person name="Brown D.W."/>
            <person name="Nagy L.G."/>
            <person name="Floudas D."/>
            <person name="Held B.W."/>
            <person name="Levasseur A."/>
            <person name="Lombard V."/>
            <person name="Morin E."/>
            <person name="Otillar R."/>
            <person name="Lindquist E.A."/>
            <person name="Sun H."/>
            <person name="LaButti K.M."/>
            <person name="Schmutz J."/>
            <person name="Jabbour D."/>
            <person name="Luo H."/>
            <person name="Baker S.E."/>
            <person name="Pisabarro A.G."/>
            <person name="Walton J.D."/>
            <person name="Blanchette R.A."/>
            <person name="Henrissat B."/>
            <person name="Martin F."/>
            <person name="Cullen D."/>
            <person name="Hibbett D.S."/>
            <person name="Grigoriev I.V."/>
        </authorList>
    </citation>
    <scope>NUCLEOTIDE SEQUENCE [LARGE SCALE GENOMIC DNA]</scope>
    <source>
        <strain evidence="3">CBS 339.88</strain>
    </source>
</reference>
<name>A0A067S2P5_GALM3</name>
<dbReference type="EMBL" id="KL142533">
    <property type="protein sequence ID" value="KDR65085.1"/>
    <property type="molecule type" value="Genomic_DNA"/>
</dbReference>
<protein>
    <submittedName>
        <fullName evidence="2">Uncharacterized protein</fullName>
    </submittedName>
</protein>
<dbReference type="HOGENOM" id="CLU_760859_0_0_1"/>
<organism evidence="2 3">
    <name type="scientific">Galerina marginata (strain CBS 339.88)</name>
    <dbReference type="NCBI Taxonomy" id="685588"/>
    <lineage>
        <taxon>Eukaryota</taxon>
        <taxon>Fungi</taxon>
        <taxon>Dikarya</taxon>
        <taxon>Basidiomycota</taxon>
        <taxon>Agaricomycotina</taxon>
        <taxon>Agaricomycetes</taxon>
        <taxon>Agaricomycetidae</taxon>
        <taxon>Agaricales</taxon>
        <taxon>Agaricineae</taxon>
        <taxon>Strophariaceae</taxon>
        <taxon>Galerina</taxon>
    </lineage>
</organism>
<accession>A0A067S2P5</accession>
<evidence type="ECO:0000313" key="3">
    <source>
        <dbReference type="Proteomes" id="UP000027222"/>
    </source>
</evidence>